<feature type="transmembrane region" description="Helical" evidence="6">
    <location>
        <begin position="237"/>
        <end position="265"/>
    </location>
</feature>
<evidence type="ECO:0000313" key="7">
    <source>
        <dbReference type="EMBL" id="RDB66819.1"/>
    </source>
</evidence>
<feature type="transmembrane region" description="Helical" evidence="6">
    <location>
        <begin position="21"/>
        <end position="46"/>
    </location>
</feature>
<dbReference type="PANTHER" id="PTHR43823">
    <property type="entry name" value="SPORULATION PROTEIN YKVU"/>
    <property type="match status" value="1"/>
</dbReference>
<dbReference type="RefSeq" id="WP_114534567.1">
    <property type="nucleotide sequence ID" value="NZ_JADNER010000005.1"/>
</dbReference>
<dbReference type="InterPro" id="IPR051327">
    <property type="entry name" value="MATE_MepA_subfamily"/>
</dbReference>
<dbReference type="EMBL" id="PPTU01000031">
    <property type="protein sequence ID" value="RDB66819.1"/>
    <property type="molecule type" value="Genomic_DNA"/>
</dbReference>
<comment type="subcellular location">
    <subcellularLocation>
        <location evidence="1">Cell membrane</location>
        <topology evidence="1">Multi-pass membrane protein</topology>
    </subcellularLocation>
</comment>
<keyword evidence="3 6" id="KW-0812">Transmembrane</keyword>
<evidence type="ECO:0000256" key="2">
    <source>
        <dbReference type="ARBA" id="ARBA00022475"/>
    </source>
</evidence>
<organism evidence="7 8">
    <name type="scientific">Eggerthella lenta</name>
    <name type="common">Eubacterium lentum</name>
    <dbReference type="NCBI Taxonomy" id="84112"/>
    <lineage>
        <taxon>Bacteria</taxon>
        <taxon>Bacillati</taxon>
        <taxon>Actinomycetota</taxon>
        <taxon>Coriobacteriia</taxon>
        <taxon>Eggerthellales</taxon>
        <taxon>Eggerthellaceae</taxon>
        <taxon>Eggerthella</taxon>
    </lineage>
</organism>
<dbReference type="Proteomes" id="UP000253970">
    <property type="component" value="Unassembled WGS sequence"/>
</dbReference>
<proteinExistence type="predicted"/>
<gene>
    <name evidence="7" type="ORF">C1875_13550</name>
</gene>
<feature type="transmembrane region" description="Helical" evidence="6">
    <location>
        <begin position="362"/>
        <end position="383"/>
    </location>
</feature>
<dbReference type="GO" id="GO:0015297">
    <property type="term" value="F:antiporter activity"/>
    <property type="evidence" value="ECO:0007669"/>
    <property type="project" value="InterPro"/>
</dbReference>
<feature type="transmembrane region" description="Helical" evidence="6">
    <location>
        <begin position="390"/>
        <end position="412"/>
    </location>
</feature>
<dbReference type="PANTHER" id="PTHR43823:SF3">
    <property type="entry name" value="MULTIDRUG EXPORT PROTEIN MEPA"/>
    <property type="match status" value="1"/>
</dbReference>
<feature type="transmembrane region" description="Helical" evidence="6">
    <location>
        <begin position="94"/>
        <end position="117"/>
    </location>
</feature>
<evidence type="ECO:0000256" key="6">
    <source>
        <dbReference type="SAM" id="Phobius"/>
    </source>
</evidence>
<feature type="transmembrane region" description="Helical" evidence="6">
    <location>
        <begin position="271"/>
        <end position="292"/>
    </location>
</feature>
<evidence type="ECO:0000256" key="1">
    <source>
        <dbReference type="ARBA" id="ARBA00004651"/>
    </source>
</evidence>
<dbReference type="GO" id="GO:0005886">
    <property type="term" value="C:plasma membrane"/>
    <property type="evidence" value="ECO:0007669"/>
    <property type="project" value="UniProtKB-SubCell"/>
</dbReference>
<feature type="transmembrane region" description="Helical" evidence="6">
    <location>
        <begin position="52"/>
        <end position="73"/>
    </location>
</feature>
<evidence type="ECO:0000313" key="8">
    <source>
        <dbReference type="Proteomes" id="UP000253970"/>
    </source>
</evidence>
<dbReference type="AlphaFoldDB" id="A0A369M7H7"/>
<protein>
    <submittedName>
        <fullName evidence="7">MATE family efflux transporter</fullName>
    </submittedName>
</protein>
<keyword evidence="2" id="KW-1003">Cell membrane</keyword>
<feature type="transmembrane region" description="Helical" evidence="6">
    <location>
        <begin position="137"/>
        <end position="154"/>
    </location>
</feature>
<feature type="transmembrane region" description="Helical" evidence="6">
    <location>
        <begin position="193"/>
        <end position="216"/>
    </location>
</feature>
<keyword evidence="4 6" id="KW-1133">Transmembrane helix</keyword>
<evidence type="ECO:0000256" key="5">
    <source>
        <dbReference type="ARBA" id="ARBA00023136"/>
    </source>
</evidence>
<dbReference type="CDD" id="cd13143">
    <property type="entry name" value="MATE_MepA_like"/>
    <property type="match status" value="1"/>
</dbReference>
<dbReference type="GO" id="GO:0042910">
    <property type="term" value="F:xenobiotic transmembrane transporter activity"/>
    <property type="evidence" value="ECO:0007669"/>
    <property type="project" value="InterPro"/>
</dbReference>
<name>A0A369M7H7_EGGLN</name>
<comment type="caution">
    <text evidence="7">The sequence shown here is derived from an EMBL/GenBank/DDBJ whole genome shotgun (WGS) entry which is preliminary data.</text>
</comment>
<evidence type="ECO:0000256" key="4">
    <source>
        <dbReference type="ARBA" id="ARBA00022989"/>
    </source>
</evidence>
<dbReference type="InterPro" id="IPR002528">
    <property type="entry name" value="MATE_fam"/>
</dbReference>
<reference evidence="7 8" key="1">
    <citation type="journal article" date="2018" name="Elife">
        <title>Discovery and characterization of a prevalent human gut bacterial enzyme sufficient for the inactivation of a family of plant toxins.</title>
        <authorList>
            <person name="Koppel N."/>
            <person name="Bisanz J.E."/>
            <person name="Pandelia M.E."/>
            <person name="Turnbaugh P.J."/>
            <person name="Balskus E.P."/>
        </authorList>
    </citation>
    <scope>NUCLEOTIDE SEQUENCE [LARGE SCALE GENOMIC DNA]</scope>
    <source>
        <strain evidence="7 8">W1 BHI 6</strain>
    </source>
</reference>
<accession>A0A369M7H7</accession>
<feature type="transmembrane region" description="Helical" evidence="6">
    <location>
        <begin position="166"/>
        <end position="187"/>
    </location>
</feature>
<evidence type="ECO:0000256" key="3">
    <source>
        <dbReference type="ARBA" id="ARBA00022692"/>
    </source>
</evidence>
<feature type="transmembrane region" description="Helical" evidence="6">
    <location>
        <begin position="313"/>
        <end position="337"/>
    </location>
</feature>
<sequence length="452" mass="47106">MARGAGMAGSSSMARPFARYVSFNVLGMVGVSVYILADTFFIANGVGSDGLAALNFSIVLYTVLQATGLMLGIGAATEFQVCSARGDRTGANRVFTTALVMAGVAAAVLLAVVEAFATPLASLLGADEATLPLTVTYLRTIFAFAPLFLLNNVLLPFVRNDGSPQLAMAAMLVGSFGNIALDALFIFGFGWGMFGAAFATGFAPLMSMAVLSVHFLRKRNTFRPVRLHLRARLVGHIAALGFSSFVVELSGGLVLLVLNLVILAFEGTIGVAAYGVVANFAFVASALFVGIAQGIQPLASNAYARGSDRDVRAVLRLALLTALVIAATTYAAVALAAEPLALAFNRDNDPQLTALAVDGMRVYFLGYFFAGANIVAAAFFSAVEKPAYGLAISIVRGLPAVLAFAAVLAALFGMAGVWATFPAAEAATFALTAVLLVRFVRGPRRRDREVVA</sequence>
<keyword evidence="5 6" id="KW-0472">Membrane</keyword>
<dbReference type="Pfam" id="PF01554">
    <property type="entry name" value="MatE"/>
    <property type="match status" value="2"/>
</dbReference>
<dbReference type="InterPro" id="IPR045070">
    <property type="entry name" value="MATE_MepA-like"/>
</dbReference>
<feature type="transmembrane region" description="Helical" evidence="6">
    <location>
        <begin position="418"/>
        <end position="440"/>
    </location>
</feature>